<evidence type="ECO:0000256" key="8">
    <source>
        <dbReference type="ARBA" id="ARBA00022989"/>
    </source>
</evidence>
<comment type="catalytic activity">
    <reaction evidence="1">
        <text>ATP + protein L-histidine = ADP + protein N-phospho-L-histidine.</text>
        <dbReference type="EC" id="2.7.13.3"/>
    </reaction>
</comment>
<dbReference type="SMART" id="SM00387">
    <property type="entry name" value="HATPase_c"/>
    <property type="match status" value="1"/>
</dbReference>
<dbReference type="PROSITE" id="PS50109">
    <property type="entry name" value="HIS_KIN"/>
    <property type="match status" value="1"/>
</dbReference>
<evidence type="ECO:0000256" key="10">
    <source>
        <dbReference type="ARBA" id="ARBA00023136"/>
    </source>
</evidence>
<dbReference type="Proteomes" id="UP000440004">
    <property type="component" value="Unassembled WGS sequence"/>
</dbReference>
<dbReference type="InterPro" id="IPR004358">
    <property type="entry name" value="Sig_transdc_His_kin-like_C"/>
</dbReference>
<dbReference type="GO" id="GO:0000155">
    <property type="term" value="F:phosphorelay sensor kinase activity"/>
    <property type="evidence" value="ECO:0007669"/>
    <property type="project" value="TreeGrafter"/>
</dbReference>
<dbReference type="RefSeq" id="WP_152806627.1">
    <property type="nucleotide sequence ID" value="NZ_WHNX01000044.1"/>
</dbReference>
<feature type="transmembrane region" description="Helical" evidence="11">
    <location>
        <begin position="45"/>
        <end position="65"/>
    </location>
</feature>
<evidence type="ECO:0000256" key="11">
    <source>
        <dbReference type="SAM" id="Phobius"/>
    </source>
</evidence>
<evidence type="ECO:0000256" key="4">
    <source>
        <dbReference type="ARBA" id="ARBA00022475"/>
    </source>
</evidence>
<evidence type="ECO:0000259" key="12">
    <source>
        <dbReference type="PROSITE" id="PS50109"/>
    </source>
</evidence>
<dbReference type="GO" id="GO:0005886">
    <property type="term" value="C:plasma membrane"/>
    <property type="evidence" value="ECO:0007669"/>
    <property type="project" value="UniProtKB-SubCell"/>
</dbReference>
<keyword evidence="6 11" id="KW-0812">Transmembrane</keyword>
<dbReference type="EMBL" id="WHNX01000044">
    <property type="protein sequence ID" value="MPW27169.1"/>
    <property type="molecule type" value="Genomic_DNA"/>
</dbReference>
<evidence type="ECO:0000256" key="1">
    <source>
        <dbReference type="ARBA" id="ARBA00000085"/>
    </source>
</evidence>
<dbReference type="SUPFAM" id="SSF55874">
    <property type="entry name" value="ATPase domain of HSP90 chaperone/DNA topoisomerase II/histidine kinase"/>
    <property type="match status" value="1"/>
</dbReference>
<keyword evidence="7 13" id="KW-0418">Kinase</keyword>
<accession>A0A6A7KC98</accession>
<name>A0A6A7KC98_9FIRM</name>
<reference evidence="13 14" key="1">
    <citation type="submission" date="2019-10" db="EMBL/GenBank/DDBJ databases">
        <title>Alkalibaculum tamaniensis sp.nov., a new alkaliphilic acetogen, isolated on methoxylated aromatics from a mud volcano.</title>
        <authorList>
            <person name="Khomyakova M.A."/>
            <person name="Merkel A.Y."/>
            <person name="Bonch-Osmolovskaya E.A."/>
            <person name="Slobodkin A.I."/>
        </authorList>
    </citation>
    <scope>NUCLEOTIDE SEQUENCE [LARGE SCALE GENOMIC DNA]</scope>
    <source>
        <strain evidence="13 14">M08DMB</strain>
    </source>
</reference>
<keyword evidence="5" id="KW-0808">Transferase</keyword>
<evidence type="ECO:0000313" key="13">
    <source>
        <dbReference type="EMBL" id="MPW27169.1"/>
    </source>
</evidence>
<evidence type="ECO:0000313" key="14">
    <source>
        <dbReference type="Proteomes" id="UP000440004"/>
    </source>
</evidence>
<keyword evidence="4" id="KW-1003">Cell membrane</keyword>
<keyword evidence="8 11" id="KW-1133">Transmembrane helix</keyword>
<gene>
    <name evidence="13" type="ORF">GC105_15435</name>
</gene>
<evidence type="ECO:0000256" key="3">
    <source>
        <dbReference type="ARBA" id="ARBA00012438"/>
    </source>
</evidence>
<evidence type="ECO:0000256" key="2">
    <source>
        <dbReference type="ARBA" id="ARBA00004651"/>
    </source>
</evidence>
<dbReference type="AlphaFoldDB" id="A0A6A7KC98"/>
<feature type="transmembrane region" description="Helical" evidence="11">
    <location>
        <begin position="20"/>
        <end position="39"/>
    </location>
</feature>
<sequence>MKKDKWYKVIHAYGKENRKVLLAFTLSIMIFIVVFYLYSLPLESVVYGASLSFTVFILIGVYDFYSYNKKHEIIQDSARDITVGLVKLPEATTLLEKDYQSLIGVLNENTSKLISQADSSRSNMIDYYTLWAHQIKTPITAMRILLQSEHLEGNKDLLSELFKIEQYVEMVLQYLRLEHISSDLQFREYNLDYLIRQSVKKYAQVFIQKKIKLEYNETSCTVLTDEKWLIFVIEQLLSNALKYTTKGKIAIYMDKNTEKTLVIEDTGIGIQEEDLPRVFDKGFTGYNGRTDKKSTGIGLYLCKQIINKLSHRMTISSQVNYGTKVMIDLSSVNTFIE</sequence>
<keyword evidence="9" id="KW-0902">Two-component regulatory system</keyword>
<dbReference type="EC" id="2.7.13.3" evidence="3"/>
<evidence type="ECO:0000256" key="5">
    <source>
        <dbReference type="ARBA" id="ARBA00022679"/>
    </source>
</evidence>
<dbReference type="GO" id="GO:0016036">
    <property type="term" value="P:cellular response to phosphate starvation"/>
    <property type="evidence" value="ECO:0007669"/>
    <property type="project" value="TreeGrafter"/>
</dbReference>
<comment type="caution">
    <text evidence="13">The sequence shown here is derived from an EMBL/GenBank/DDBJ whole genome shotgun (WGS) entry which is preliminary data.</text>
</comment>
<dbReference type="Gene3D" id="3.30.565.10">
    <property type="entry name" value="Histidine kinase-like ATPase, C-terminal domain"/>
    <property type="match status" value="1"/>
</dbReference>
<feature type="domain" description="Histidine kinase" evidence="12">
    <location>
        <begin position="130"/>
        <end position="333"/>
    </location>
</feature>
<protein>
    <recommendedName>
        <fullName evidence="3">histidine kinase</fullName>
        <ecNumber evidence="3">2.7.13.3</ecNumber>
    </recommendedName>
</protein>
<keyword evidence="10 11" id="KW-0472">Membrane</keyword>
<organism evidence="13 14">
    <name type="scientific">Alkalibaculum sporogenes</name>
    <dbReference type="NCBI Taxonomy" id="2655001"/>
    <lineage>
        <taxon>Bacteria</taxon>
        <taxon>Bacillati</taxon>
        <taxon>Bacillota</taxon>
        <taxon>Clostridia</taxon>
        <taxon>Eubacteriales</taxon>
        <taxon>Eubacteriaceae</taxon>
        <taxon>Alkalibaculum</taxon>
    </lineage>
</organism>
<dbReference type="InterPro" id="IPR003594">
    <property type="entry name" value="HATPase_dom"/>
</dbReference>
<dbReference type="InterPro" id="IPR050351">
    <property type="entry name" value="BphY/WalK/GraS-like"/>
</dbReference>
<evidence type="ECO:0000256" key="7">
    <source>
        <dbReference type="ARBA" id="ARBA00022777"/>
    </source>
</evidence>
<dbReference type="PRINTS" id="PR00344">
    <property type="entry name" value="BCTRLSENSOR"/>
</dbReference>
<dbReference type="InterPro" id="IPR036890">
    <property type="entry name" value="HATPase_C_sf"/>
</dbReference>
<proteinExistence type="predicted"/>
<evidence type="ECO:0000256" key="9">
    <source>
        <dbReference type="ARBA" id="ARBA00023012"/>
    </source>
</evidence>
<dbReference type="PANTHER" id="PTHR45453">
    <property type="entry name" value="PHOSPHATE REGULON SENSOR PROTEIN PHOR"/>
    <property type="match status" value="1"/>
</dbReference>
<keyword evidence="14" id="KW-1185">Reference proteome</keyword>
<dbReference type="PANTHER" id="PTHR45453:SF2">
    <property type="entry name" value="HISTIDINE KINASE"/>
    <property type="match status" value="1"/>
</dbReference>
<comment type="subcellular location">
    <subcellularLocation>
        <location evidence="2">Cell membrane</location>
        <topology evidence="2">Multi-pass membrane protein</topology>
    </subcellularLocation>
</comment>
<dbReference type="Pfam" id="PF02518">
    <property type="entry name" value="HATPase_c"/>
    <property type="match status" value="1"/>
</dbReference>
<dbReference type="GO" id="GO:0004721">
    <property type="term" value="F:phosphoprotein phosphatase activity"/>
    <property type="evidence" value="ECO:0007669"/>
    <property type="project" value="TreeGrafter"/>
</dbReference>
<evidence type="ECO:0000256" key="6">
    <source>
        <dbReference type="ARBA" id="ARBA00022692"/>
    </source>
</evidence>
<dbReference type="InterPro" id="IPR005467">
    <property type="entry name" value="His_kinase_dom"/>
</dbReference>